<dbReference type="SUPFAM" id="SSF54637">
    <property type="entry name" value="Thioesterase/thiol ester dehydrase-isomerase"/>
    <property type="match status" value="1"/>
</dbReference>
<dbReference type="CDD" id="cd03443">
    <property type="entry name" value="PaaI_thioesterase"/>
    <property type="match status" value="1"/>
</dbReference>
<reference evidence="3" key="1">
    <citation type="submission" date="2022-07" db="EMBL/GenBank/DDBJ databases">
        <title>Phylogenomic reconstructions and comparative analyses of Kickxellomycotina fungi.</title>
        <authorList>
            <person name="Reynolds N.K."/>
            <person name="Stajich J.E."/>
            <person name="Barry K."/>
            <person name="Grigoriev I.V."/>
            <person name="Crous P."/>
            <person name="Smith M.E."/>
        </authorList>
    </citation>
    <scope>NUCLEOTIDE SEQUENCE</scope>
    <source>
        <strain evidence="3">RSA 567</strain>
    </source>
</reference>
<keyword evidence="4" id="KW-1185">Reference proteome</keyword>
<feature type="compositionally biased region" description="Polar residues" evidence="1">
    <location>
        <begin position="10"/>
        <end position="25"/>
    </location>
</feature>
<dbReference type="Proteomes" id="UP001151582">
    <property type="component" value="Unassembled WGS sequence"/>
</dbReference>
<dbReference type="Gene3D" id="3.10.129.10">
    <property type="entry name" value="Hotdog Thioesterase"/>
    <property type="match status" value="1"/>
</dbReference>
<feature type="region of interest" description="Disordered" evidence="1">
    <location>
        <begin position="1"/>
        <end position="28"/>
    </location>
</feature>
<dbReference type="PANTHER" id="PTHR47260">
    <property type="entry name" value="UPF0644 PROTEIN PB2B4.06"/>
    <property type="match status" value="1"/>
</dbReference>
<evidence type="ECO:0000256" key="1">
    <source>
        <dbReference type="SAM" id="MobiDB-lite"/>
    </source>
</evidence>
<feature type="region of interest" description="Disordered" evidence="1">
    <location>
        <begin position="40"/>
        <end position="65"/>
    </location>
</feature>
<name>A0A9W8B5J8_9FUNG</name>
<dbReference type="PANTHER" id="PTHR47260:SF1">
    <property type="entry name" value="UPF0644 PROTEIN PB2B4.06"/>
    <property type="match status" value="1"/>
</dbReference>
<dbReference type="EMBL" id="JANBQB010000387">
    <property type="protein sequence ID" value="KAJ1976940.1"/>
    <property type="molecule type" value="Genomic_DNA"/>
</dbReference>
<dbReference type="AlphaFoldDB" id="A0A9W8B5J8"/>
<organism evidence="3 4">
    <name type="scientific">Dimargaris verticillata</name>
    <dbReference type="NCBI Taxonomy" id="2761393"/>
    <lineage>
        <taxon>Eukaryota</taxon>
        <taxon>Fungi</taxon>
        <taxon>Fungi incertae sedis</taxon>
        <taxon>Zoopagomycota</taxon>
        <taxon>Kickxellomycotina</taxon>
        <taxon>Dimargaritomycetes</taxon>
        <taxon>Dimargaritales</taxon>
        <taxon>Dimargaritaceae</taxon>
        <taxon>Dimargaris</taxon>
    </lineage>
</organism>
<comment type="caution">
    <text evidence="3">The sequence shown here is derived from an EMBL/GenBank/DDBJ whole genome shotgun (WGS) entry which is preliminary data.</text>
</comment>
<proteinExistence type="predicted"/>
<dbReference type="InterPro" id="IPR029069">
    <property type="entry name" value="HotDog_dom_sf"/>
</dbReference>
<dbReference type="InterPro" id="IPR006683">
    <property type="entry name" value="Thioestr_dom"/>
</dbReference>
<feature type="compositionally biased region" description="Polar residues" evidence="1">
    <location>
        <begin position="53"/>
        <end position="65"/>
    </location>
</feature>
<protein>
    <recommendedName>
        <fullName evidence="2">Thioesterase domain-containing protein</fullName>
    </recommendedName>
</protein>
<dbReference type="Pfam" id="PF03061">
    <property type="entry name" value="4HBT"/>
    <property type="match status" value="1"/>
</dbReference>
<evidence type="ECO:0000313" key="3">
    <source>
        <dbReference type="EMBL" id="KAJ1976940.1"/>
    </source>
</evidence>
<feature type="domain" description="Thioesterase" evidence="2">
    <location>
        <begin position="202"/>
        <end position="274"/>
    </location>
</feature>
<sequence length="293" mass="31992">MTGSPGRASASESQGWESSKSNIQKSVKARPPLFAADLYAQYGTEHGGGAPSSPRSDQGPNTSEQTLLQQALQERIDQLPLVQALRAKVDAFHEFFPYWPVDDHALEHHLTMTALSGHRELPLFPVTFRHPAEVDPFAVAEEFSVDQAQQAESHVVNGDGHRSVASPHKQQLTFRSAILDNTTDTAMTQIQYLGRSLCGHDGIVHGGLLATIFDEAFARIAFSFLPGHIGFTANLNVDYRLPVPADIMVVLVVKVESVQGRKVLLSAAMKSLDGQHTFTEAKSLYISPRPKTS</sequence>
<evidence type="ECO:0000259" key="2">
    <source>
        <dbReference type="Pfam" id="PF03061"/>
    </source>
</evidence>
<dbReference type="InterPro" id="IPR052061">
    <property type="entry name" value="PTE-AB_protein"/>
</dbReference>
<gene>
    <name evidence="3" type="ORF">H4R34_003786</name>
</gene>
<accession>A0A9W8B5J8</accession>
<evidence type="ECO:0000313" key="4">
    <source>
        <dbReference type="Proteomes" id="UP001151582"/>
    </source>
</evidence>
<dbReference type="OrthoDB" id="506431at2759"/>